<dbReference type="PANTHER" id="PTHR22939:SF129">
    <property type="entry name" value="SERINE PROTEASE HTRA2, MITOCHONDRIAL"/>
    <property type="match status" value="1"/>
</dbReference>
<evidence type="ECO:0000313" key="10">
    <source>
        <dbReference type="EMBL" id="PPI87994.1"/>
    </source>
</evidence>
<dbReference type="OrthoDB" id="9758917at2"/>
<dbReference type="NCBIfam" id="TIGR02037">
    <property type="entry name" value="degP_htrA_DO"/>
    <property type="match status" value="1"/>
</dbReference>
<dbReference type="InterPro" id="IPR009003">
    <property type="entry name" value="Peptidase_S1_PA"/>
</dbReference>
<keyword evidence="5" id="KW-0378">Hydrolase</keyword>
<feature type="binding site" evidence="8">
    <location>
        <begin position="236"/>
        <end position="238"/>
    </location>
    <ligand>
        <name>substrate</name>
    </ligand>
</feature>
<comment type="similarity">
    <text evidence="1">Belongs to the peptidase S1C family.</text>
</comment>
<dbReference type="GO" id="GO:0004252">
    <property type="term" value="F:serine-type endopeptidase activity"/>
    <property type="evidence" value="ECO:0007669"/>
    <property type="project" value="InterPro"/>
</dbReference>
<evidence type="ECO:0000256" key="8">
    <source>
        <dbReference type="PIRSR" id="PIRSR611782-2"/>
    </source>
</evidence>
<evidence type="ECO:0000256" key="2">
    <source>
        <dbReference type="ARBA" id="ARBA00022670"/>
    </source>
</evidence>
<keyword evidence="3" id="KW-0732">Signal</keyword>
<feature type="binding site" evidence="8">
    <location>
        <begin position="293"/>
        <end position="297"/>
    </location>
    <ligand>
        <name>substrate</name>
    </ligand>
</feature>
<dbReference type="PRINTS" id="PR00834">
    <property type="entry name" value="PROTEASES2C"/>
</dbReference>
<protein>
    <submittedName>
        <fullName evidence="10">Serine endoprotease</fullName>
    </submittedName>
</protein>
<dbReference type="EMBL" id="PDKT01000002">
    <property type="protein sequence ID" value="PPI87994.1"/>
    <property type="molecule type" value="Genomic_DNA"/>
</dbReference>
<dbReference type="Pfam" id="PF13180">
    <property type="entry name" value="PDZ_2"/>
    <property type="match status" value="1"/>
</dbReference>
<name>A0A2P5T080_9GAMM</name>
<dbReference type="Gene3D" id="2.30.42.10">
    <property type="match status" value="2"/>
</dbReference>
<feature type="active site" description="Charge relay system" evidence="7">
    <location>
        <position position="238"/>
    </location>
</feature>
<feature type="active site" description="Charge relay system" evidence="7">
    <location>
        <position position="163"/>
    </location>
</feature>
<dbReference type="Pfam" id="PF00595">
    <property type="entry name" value="PDZ"/>
    <property type="match status" value="1"/>
</dbReference>
<evidence type="ECO:0000256" key="3">
    <source>
        <dbReference type="ARBA" id="ARBA00022729"/>
    </source>
</evidence>
<dbReference type="GO" id="GO:0012501">
    <property type="term" value="P:programmed cell death"/>
    <property type="evidence" value="ECO:0007669"/>
    <property type="project" value="TreeGrafter"/>
</dbReference>
<keyword evidence="6" id="KW-0720">Serine protease</keyword>
<feature type="binding site" evidence="8">
    <location>
        <position position="56"/>
    </location>
    <ligand>
        <name>substrate</name>
    </ligand>
</feature>
<dbReference type="PANTHER" id="PTHR22939">
    <property type="entry name" value="SERINE PROTEASE FAMILY S1C HTRA-RELATED"/>
    <property type="match status" value="1"/>
</dbReference>
<evidence type="ECO:0000259" key="9">
    <source>
        <dbReference type="PROSITE" id="PS50106"/>
    </source>
</evidence>
<keyword evidence="2 10" id="KW-0645">Protease</keyword>
<evidence type="ECO:0000313" key="11">
    <source>
        <dbReference type="Proteomes" id="UP000296153"/>
    </source>
</evidence>
<keyword evidence="4" id="KW-0677">Repeat</keyword>
<reference evidence="10 11" key="1">
    <citation type="journal article" date="2018" name="Genome Biol. Evol.">
        <title>Cladogenesis and Genomic Streamlining in Extracellular Endosymbionts of Tropical Stink Bugs.</title>
        <authorList>
            <person name="Otero-Bravo A."/>
            <person name="Goffredi S."/>
            <person name="Sabree Z.L."/>
        </authorList>
    </citation>
    <scope>NUCLEOTIDE SEQUENCE [LARGE SCALE GENOMIC DNA]</scope>
    <source>
        <strain evidence="10 11">SoEE</strain>
    </source>
</reference>
<feature type="active site" description="Charge relay system" evidence="7">
    <location>
        <position position="133"/>
    </location>
</feature>
<dbReference type="RefSeq" id="WP_136131022.1">
    <property type="nucleotide sequence ID" value="NZ_PDKT01000002.1"/>
</dbReference>
<dbReference type="Pfam" id="PF13365">
    <property type="entry name" value="Trypsin_2"/>
    <property type="match status" value="1"/>
</dbReference>
<proteinExistence type="inferred from homology"/>
<evidence type="ECO:0000256" key="4">
    <source>
        <dbReference type="ARBA" id="ARBA00022737"/>
    </source>
</evidence>
<dbReference type="Proteomes" id="UP000296153">
    <property type="component" value="Unassembled WGS sequence"/>
</dbReference>
<sequence>MKKALLILNALVLNFIILINNFINIFPVEAHNSSQFLSLSPMLNKTMPAVVSILAEGYISSTTNYTNESNYQQQHLYNNLLHHVNKFNSKYLLELQDNKENEDEENHNPKFFQILGSGVIVNAEKGYIVTNNHVVNDANKIEVKLSDNSHYDAKLIGQDIQSDIAVLQLKNVKNLTVMQMADSDKLRIGDYAIAIGNPYGLGESATYGIISGLGRTGLSDYSYQSFIQTDASINRGNSGGALVNLKGELIGINTAIFTPDGGNSGIGFAIPSNTVKETVKQIIDYGQVKHIDLGIIGTDIDLKMARIMNFDRSFGIFVNRTMATSTATRFGIKSGDIITSINNQPIKSLASLYNKIGLLPIGTVIKISLLRNGKFINLSVKLDRVDLNILDSSIISINIEGAALTNGESYDHGVYVDEVIPESSAARIGLKNGDIILGINNKLINNIGDLRRVFNDQHSFLIFNIKRNNKNINLFSM</sequence>
<gene>
    <name evidence="10" type="ORF">CRV12_02150</name>
</gene>
<dbReference type="InterPro" id="IPR011782">
    <property type="entry name" value="Pept_S1C_Do"/>
</dbReference>
<dbReference type="PROSITE" id="PS50106">
    <property type="entry name" value="PDZ"/>
    <property type="match status" value="1"/>
</dbReference>
<dbReference type="InterPro" id="IPR036034">
    <property type="entry name" value="PDZ_sf"/>
</dbReference>
<dbReference type="InterPro" id="IPR001940">
    <property type="entry name" value="Peptidase_S1C"/>
</dbReference>
<dbReference type="InterPro" id="IPR001478">
    <property type="entry name" value="PDZ"/>
</dbReference>
<evidence type="ECO:0000256" key="5">
    <source>
        <dbReference type="ARBA" id="ARBA00022801"/>
    </source>
</evidence>
<comment type="caution">
    <text evidence="10">The sequence shown here is derived from an EMBL/GenBank/DDBJ whole genome shotgun (WGS) entry which is preliminary data.</text>
</comment>
<feature type="domain" description="PDZ" evidence="9">
    <location>
        <begin position="379"/>
        <end position="447"/>
    </location>
</feature>
<dbReference type="SMART" id="SM00228">
    <property type="entry name" value="PDZ"/>
    <property type="match status" value="2"/>
</dbReference>
<feature type="binding site" evidence="8">
    <location>
        <position position="163"/>
    </location>
    <ligand>
        <name>substrate</name>
    </ligand>
</feature>
<dbReference type="FunFam" id="2.40.10.10:FF:000001">
    <property type="entry name" value="Periplasmic serine protease DegS"/>
    <property type="match status" value="1"/>
</dbReference>
<dbReference type="Gene3D" id="2.40.10.120">
    <property type="match status" value="1"/>
</dbReference>
<evidence type="ECO:0000256" key="6">
    <source>
        <dbReference type="ARBA" id="ARBA00022825"/>
    </source>
</evidence>
<evidence type="ECO:0000256" key="7">
    <source>
        <dbReference type="PIRSR" id="PIRSR611782-1"/>
    </source>
</evidence>
<feature type="binding site" evidence="8">
    <location>
        <position position="133"/>
    </location>
    <ligand>
        <name>substrate</name>
    </ligand>
</feature>
<dbReference type="SUPFAM" id="SSF50494">
    <property type="entry name" value="Trypsin-like serine proteases"/>
    <property type="match status" value="1"/>
</dbReference>
<accession>A0A2P5T080</accession>
<dbReference type="SUPFAM" id="SSF50156">
    <property type="entry name" value="PDZ domain-like"/>
    <property type="match status" value="2"/>
</dbReference>
<dbReference type="GO" id="GO:0006508">
    <property type="term" value="P:proteolysis"/>
    <property type="evidence" value="ECO:0007669"/>
    <property type="project" value="UniProtKB-KW"/>
</dbReference>
<evidence type="ECO:0000256" key="1">
    <source>
        <dbReference type="ARBA" id="ARBA00010541"/>
    </source>
</evidence>
<dbReference type="AlphaFoldDB" id="A0A2P5T080"/>
<organism evidence="10 11">
    <name type="scientific">Candidatus Pantoea edessiphila</name>
    <dbReference type="NCBI Taxonomy" id="2044610"/>
    <lineage>
        <taxon>Bacteria</taxon>
        <taxon>Pseudomonadati</taxon>
        <taxon>Pseudomonadota</taxon>
        <taxon>Gammaproteobacteria</taxon>
        <taxon>Enterobacterales</taxon>
        <taxon>Erwiniaceae</taxon>
        <taxon>Pantoea</taxon>
    </lineage>
</organism>